<dbReference type="InterPro" id="IPR018391">
    <property type="entry name" value="PQQ_b-propeller_rpt"/>
</dbReference>
<organism evidence="2">
    <name type="scientific">Schlesneria paludicola</name>
    <dbReference type="NCBI Taxonomy" id="360056"/>
    <lineage>
        <taxon>Bacteria</taxon>
        <taxon>Pseudomonadati</taxon>
        <taxon>Planctomycetota</taxon>
        <taxon>Planctomycetia</taxon>
        <taxon>Planctomycetales</taxon>
        <taxon>Planctomycetaceae</taxon>
        <taxon>Schlesneria</taxon>
    </lineage>
</organism>
<name>A0A7C4LKL2_9PLAN</name>
<protein>
    <recommendedName>
        <fullName evidence="1">Pyrrolo-quinoline quinone repeat domain-containing protein</fullName>
    </recommendedName>
</protein>
<dbReference type="SUPFAM" id="SSF50998">
    <property type="entry name" value="Quinoprotein alcohol dehydrogenase-like"/>
    <property type="match status" value="1"/>
</dbReference>
<sequence length="460" mass="50528">MSDDGFSGGTVEEARFTACCAQAGDPIFRFATAQYTLIILPMPSGVPPMISRFFRVVLIWLGLLTVGAAGEPWPQWRGPRGDGHVVGKTLPPTTFSRKDVVWKTELPGSGQSSPVVWDDRIFLTAFLDGGAERIVFAVDRETGELLWQETAWMGTPEPSHQMNGWASATCATDGERVYAFFGRGGGLFCYTKEGKLLWNRPLGDFEGPWGTAACPILYEDLVIQNCDAEADARLIALDKFTGEEVWSTEREDYRGWSTPFIYRQGGRTQLLLNGHTGVRAYDPNSGRELWYCSSEKGRGEPTVTPDEQGRIIVLNGLAGPMYAVQPDGTGDVSHTKRLWQAPRRTGRDLPSPIVVEHSVLVMAMKGVLSCYEAASGKLRWEERVGGNFSASPVAVGDKALFLAEHGEVVVIDLRAFEHVAARNTFGAPEDEVFRASMAAHKGQWLIRSDKTLYCIGAKTP</sequence>
<dbReference type="InterPro" id="IPR002372">
    <property type="entry name" value="PQQ_rpt_dom"/>
</dbReference>
<evidence type="ECO:0000313" key="2">
    <source>
        <dbReference type="EMBL" id="HGT38178.1"/>
    </source>
</evidence>
<dbReference type="Gene3D" id="2.140.10.10">
    <property type="entry name" value="Quinoprotein alcohol dehydrogenase-like superfamily"/>
    <property type="match status" value="1"/>
</dbReference>
<dbReference type="PANTHER" id="PTHR34512">
    <property type="entry name" value="CELL SURFACE PROTEIN"/>
    <property type="match status" value="1"/>
</dbReference>
<comment type="caution">
    <text evidence="2">The sequence shown here is derived from an EMBL/GenBank/DDBJ whole genome shotgun (WGS) entry which is preliminary data.</text>
</comment>
<dbReference type="Gene3D" id="2.130.10.10">
    <property type="entry name" value="YVTN repeat-like/Quinoprotein amine dehydrogenase"/>
    <property type="match status" value="2"/>
</dbReference>
<evidence type="ECO:0000259" key="1">
    <source>
        <dbReference type="Pfam" id="PF13360"/>
    </source>
</evidence>
<proteinExistence type="predicted"/>
<gene>
    <name evidence="2" type="ORF">ENS64_02755</name>
</gene>
<dbReference type="Pfam" id="PF13360">
    <property type="entry name" value="PQQ_2"/>
    <property type="match status" value="1"/>
</dbReference>
<dbReference type="InterPro" id="IPR015943">
    <property type="entry name" value="WD40/YVTN_repeat-like_dom_sf"/>
</dbReference>
<dbReference type="SMART" id="SM00564">
    <property type="entry name" value="PQQ"/>
    <property type="match status" value="3"/>
</dbReference>
<feature type="domain" description="Pyrrolo-quinoline quinone repeat" evidence="1">
    <location>
        <begin position="133"/>
        <end position="314"/>
    </location>
</feature>
<accession>A0A7C4LKL2</accession>
<dbReference type="EMBL" id="DSVQ01000006">
    <property type="protein sequence ID" value="HGT38178.1"/>
    <property type="molecule type" value="Genomic_DNA"/>
</dbReference>
<dbReference type="AlphaFoldDB" id="A0A7C4LKL2"/>
<dbReference type="PANTHER" id="PTHR34512:SF30">
    <property type="entry name" value="OUTER MEMBRANE PROTEIN ASSEMBLY FACTOR BAMB"/>
    <property type="match status" value="1"/>
</dbReference>
<reference evidence="2" key="1">
    <citation type="journal article" date="2020" name="mSystems">
        <title>Genome- and Community-Level Interaction Insights into Carbon Utilization and Element Cycling Functions of Hydrothermarchaeota in Hydrothermal Sediment.</title>
        <authorList>
            <person name="Zhou Z."/>
            <person name="Liu Y."/>
            <person name="Xu W."/>
            <person name="Pan J."/>
            <person name="Luo Z.H."/>
            <person name="Li M."/>
        </authorList>
    </citation>
    <scope>NUCLEOTIDE SEQUENCE [LARGE SCALE GENOMIC DNA]</scope>
    <source>
        <strain evidence="2">SpSt-508</strain>
    </source>
</reference>
<dbReference type="InterPro" id="IPR011047">
    <property type="entry name" value="Quinoprotein_ADH-like_sf"/>
</dbReference>